<dbReference type="InterPro" id="IPR051257">
    <property type="entry name" value="Diverse_CBS-Domain"/>
</dbReference>
<keyword evidence="1 2" id="KW-0129">CBS domain</keyword>
<dbReference type="InterPro" id="IPR000644">
    <property type="entry name" value="CBS_dom"/>
</dbReference>
<evidence type="ECO:0000313" key="5">
    <source>
        <dbReference type="Proteomes" id="UP000534783"/>
    </source>
</evidence>
<dbReference type="Gene3D" id="3.10.580.10">
    <property type="entry name" value="CBS-domain"/>
    <property type="match status" value="1"/>
</dbReference>
<dbReference type="SUPFAM" id="SSF54631">
    <property type="entry name" value="CBS-domain pair"/>
    <property type="match status" value="1"/>
</dbReference>
<evidence type="ECO:0000259" key="3">
    <source>
        <dbReference type="PROSITE" id="PS51371"/>
    </source>
</evidence>
<dbReference type="AlphaFoldDB" id="A0A7X6DQ44"/>
<sequence length="138" mass="15195">MLPTIEKLMSTKIYSIGSEKNVRSAAEEMARNQIGSLLVTQEGNYTGIITEVDIIRKVVAKGIDPAATTVRTVMTSPLITIEADRSVLDANDLMEQKKIRHIGVTRNGKIIGMVSIRDFLHPLDVKEQADIKQQASGF</sequence>
<evidence type="ECO:0000256" key="1">
    <source>
        <dbReference type="ARBA" id="ARBA00023122"/>
    </source>
</evidence>
<accession>A0A7X6DQ44</accession>
<proteinExistence type="predicted"/>
<evidence type="ECO:0000313" key="4">
    <source>
        <dbReference type="EMBL" id="NKE71013.1"/>
    </source>
</evidence>
<keyword evidence="5" id="KW-1185">Reference proteome</keyword>
<evidence type="ECO:0000256" key="2">
    <source>
        <dbReference type="PROSITE-ProRule" id="PRU00703"/>
    </source>
</evidence>
<gene>
    <name evidence="4" type="ORF">MNODULE_09710</name>
</gene>
<name>A0A7X6DQ44_9BACT</name>
<dbReference type="PANTHER" id="PTHR43080:SF2">
    <property type="entry name" value="CBS DOMAIN-CONTAINING PROTEIN"/>
    <property type="match status" value="1"/>
</dbReference>
<protein>
    <submittedName>
        <fullName evidence="4">CBS domain-containing protein</fullName>
    </submittedName>
</protein>
<dbReference type="PROSITE" id="PS51371">
    <property type="entry name" value="CBS"/>
    <property type="match status" value="2"/>
</dbReference>
<dbReference type="Proteomes" id="UP000534783">
    <property type="component" value="Unassembled WGS sequence"/>
</dbReference>
<dbReference type="InterPro" id="IPR046342">
    <property type="entry name" value="CBS_dom_sf"/>
</dbReference>
<comment type="caution">
    <text evidence="4">The sequence shown here is derived from an EMBL/GenBank/DDBJ whole genome shotgun (WGS) entry which is preliminary data.</text>
</comment>
<feature type="domain" description="CBS" evidence="3">
    <location>
        <begin position="9"/>
        <end position="65"/>
    </location>
</feature>
<dbReference type="PANTHER" id="PTHR43080">
    <property type="entry name" value="CBS DOMAIN-CONTAINING PROTEIN CBSX3, MITOCHONDRIAL"/>
    <property type="match status" value="1"/>
</dbReference>
<reference evidence="4 5" key="1">
    <citation type="journal article" date="2020" name="Nature">
        <title>Bacterial chemolithoautotrophy via manganese oxidation.</title>
        <authorList>
            <person name="Yu H."/>
            <person name="Leadbetter J.R."/>
        </authorList>
    </citation>
    <scope>NUCLEOTIDE SEQUENCE [LARGE SCALE GENOMIC DNA]</scope>
    <source>
        <strain evidence="4 5">Mn-1</strain>
    </source>
</reference>
<dbReference type="SMART" id="SM00116">
    <property type="entry name" value="CBS"/>
    <property type="match status" value="2"/>
</dbReference>
<organism evidence="4 5">
    <name type="scientific">Candidatus Manganitrophus noduliformans</name>
    <dbReference type="NCBI Taxonomy" id="2606439"/>
    <lineage>
        <taxon>Bacteria</taxon>
        <taxon>Pseudomonadati</taxon>
        <taxon>Nitrospirota</taxon>
        <taxon>Nitrospiria</taxon>
        <taxon>Candidatus Troglogloeales</taxon>
        <taxon>Candidatus Manganitrophaceae</taxon>
        <taxon>Candidatus Manganitrophus</taxon>
    </lineage>
</organism>
<dbReference type="Pfam" id="PF00571">
    <property type="entry name" value="CBS"/>
    <property type="match status" value="2"/>
</dbReference>
<dbReference type="EMBL" id="VTOW01000002">
    <property type="protein sequence ID" value="NKE71013.1"/>
    <property type="molecule type" value="Genomic_DNA"/>
</dbReference>
<feature type="domain" description="CBS" evidence="3">
    <location>
        <begin position="74"/>
        <end position="131"/>
    </location>
</feature>